<evidence type="ECO:0008006" key="5">
    <source>
        <dbReference type="Google" id="ProtNLM"/>
    </source>
</evidence>
<sequence>MSAEEDQNEAVTPADTSNPFAGKLVKSGLDAHKQNPDDPQWHLADSFHPYAPFPGNAIKWESYVYDDGTTYEGLMKEDIPHGKGVLTFGLGNDGSGGGGGGIQNAGVGDRYEGEFHSGFANGLGMYTSKSGEVYRGEWRHGLKHGCGAVHDFSPFYKAVEDGQDPQEAWKKLSTKVSDKATYGTWQGDQFSAKASEYVVNSCHIHEVRGVLEEMDTVLTKTRMFAHKPDGEVTWMALRDAQGNPAPVMQDPMHYPHGTGFLAPGPMGQCHPLPENEELKDEMRKHARNHARIFNMYNFDYDPAPKSDLVKAWKHFSKKVAKDTVLQQELAEVDARTARQEAREREARVARRKGRGGRMDPEDDDLPEPIDEVVEEEEDEEDDSGPIDESDLLASAEGSRLSFWLRTIDWQINARSILRFGMRWRCKTHWLQVAGTQCS</sequence>
<feature type="compositionally biased region" description="Basic and acidic residues" evidence="2">
    <location>
        <begin position="29"/>
        <end position="40"/>
    </location>
</feature>
<reference evidence="3 4" key="1">
    <citation type="journal article" date="2024" name="Nat. Commun.">
        <title>Phylogenomics reveals the evolutionary origins of lichenization in chlorophyte algae.</title>
        <authorList>
            <person name="Puginier C."/>
            <person name="Libourel C."/>
            <person name="Otte J."/>
            <person name="Skaloud P."/>
            <person name="Haon M."/>
            <person name="Grisel S."/>
            <person name="Petersen M."/>
            <person name="Berrin J.G."/>
            <person name="Delaux P.M."/>
            <person name="Dal Grande F."/>
            <person name="Keller J."/>
        </authorList>
    </citation>
    <scope>NUCLEOTIDE SEQUENCE [LARGE SCALE GENOMIC DNA]</scope>
    <source>
        <strain evidence="3 4">SAG 2523</strain>
    </source>
</reference>
<protein>
    <recommendedName>
        <fullName evidence="5">MORN repeat-containing protein 5</fullName>
    </recommendedName>
</protein>
<keyword evidence="4" id="KW-1185">Reference proteome</keyword>
<name>A0AAW1SPT4_9CHLO</name>
<comment type="caution">
    <text evidence="3">The sequence shown here is derived from an EMBL/GenBank/DDBJ whole genome shotgun (WGS) entry which is preliminary data.</text>
</comment>
<evidence type="ECO:0000313" key="3">
    <source>
        <dbReference type="EMBL" id="KAK9850798.1"/>
    </source>
</evidence>
<feature type="compositionally biased region" description="Acidic residues" evidence="2">
    <location>
        <begin position="360"/>
        <end position="390"/>
    </location>
</feature>
<feature type="compositionally biased region" description="Basic and acidic residues" evidence="2">
    <location>
        <begin position="334"/>
        <end position="348"/>
    </location>
</feature>
<evidence type="ECO:0000256" key="1">
    <source>
        <dbReference type="ARBA" id="ARBA00022737"/>
    </source>
</evidence>
<dbReference type="SUPFAM" id="SSF82185">
    <property type="entry name" value="Histone H3 K4-specific methyltransferase SET7/9 N-terminal domain"/>
    <property type="match status" value="1"/>
</dbReference>
<dbReference type="SMART" id="SM00698">
    <property type="entry name" value="MORN"/>
    <property type="match status" value="3"/>
</dbReference>
<dbReference type="InterPro" id="IPR003409">
    <property type="entry name" value="MORN"/>
</dbReference>
<dbReference type="GO" id="GO:0016020">
    <property type="term" value="C:membrane"/>
    <property type="evidence" value="ECO:0007669"/>
    <property type="project" value="UniProtKB-ARBA"/>
</dbReference>
<keyword evidence="1" id="KW-0677">Repeat</keyword>
<accession>A0AAW1SPT4</accession>
<gene>
    <name evidence="3" type="ORF">WJX84_009215</name>
</gene>
<dbReference type="EMBL" id="JALJOV010001271">
    <property type="protein sequence ID" value="KAK9850798.1"/>
    <property type="molecule type" value="Genomic_DNA"/>
</dbReference>
<evidence type="ECO:0000256" key="2">
    <source>
        <dbReference type="SAM" id="MobiDB-lite"/>
    </source>
</evidence>
<dbReference type="Proteomes" id="UP001485043">
    <property type="component" value="Unassembled WGS sequence"/>
</dbReference>
<feature type="region of interest" description="Disordered" evidence="2">
    <location>
        <begin position="1"/>
        <end position="40"/>
    </location>
</feature>
<dbReference type="Pfam" id="PF02493">
    <property type="entry name" value="MORN"/>
    <property type="match status" value="3"/>
</dbReference>
<feature type="region of interest" description="Disordered" evidence="2">
    <location>
        <begin position="334"/>
        <end position="390"/>
    </location>
</feature>
<evidence type="ECO:0000313" key="4">
    <source>
        <dbReference type="Proteomes" id="UP001485043"/>
    </source>
</evidence>
<organism evidence="3 4">
    <name type="scientific">Apatococcus fuscideae</name>
    <dbReference type="NCBI Taxonomy" id="2026836"/>
    <lineage>
        <taxon>Eukaryota</taxon>
        <taxon>Viridiplantae</taxon>
        <taxon>Chlorophyta</taxon>
        <taxon>core chlorophytes</taxon>
        <taxon>Trebouxiophyceae</taxon>
        <taxon>Chlorellales</taxon>
        <taxon>Chlorellaceae</taxon>
        <taxon>Apatococcus</taxon>
    </lineage>
</organism>
<dbReference type="AlphaFoldDB" id="A0AAW1SPT4"/>
<dbReference type="PANTHER" id="PTHR23084">
    <property type="entry name" value="PHOSPHATIDYLINOSITOL-4-PHOSPHATE 5-KINASE RELATED"/>
    <property type="match status" value="1"/>
</dbReference>
<proteinExistence type="predicted"/>
<dbReference type="PANTHER" id="PTHR23084:SF227">
    <property type="entry name" value="PHOSPHATIDYLINOSITOL-4-PHOSPHATE 5-KINASE RELATED"/>
    <property type="match status" value="1"/>
</dbReference>